<keyword evidence="11" id="KW-1015">Disulfide bond</keyword>
<keyword evidence="10" id="KW-0472">Membrane</keyword>
<evidence type="ECO:0000256" key="1">
    <source>
        <dbReference type="ARBA" id="ARBA00004162"/>
    </source>
</evidence>
<dbReference type="PRINTS" id="PR00019">
    <property type="entry name" value="LEURICHRPT"/>
</dbReference>
<dbReference type="InterPro" id="IPR003591">
    <property type="entry name" value="Leu-rich_rpt_typical-subtyp"/>
</dbReference>
<dbReference type="InterPro" id="IPR032675">
    <property type="entry name" value="LRR_dom_sf"/>
</dbReference>
<evidence type="ECO:0000256" key="3">
    <source>
        <dbReference type="ARBA" id="ARBA00022475"/>
    </source>
</evidence>
<dbReference type="HOGENOM" id="CLU_1909340_0_0_1"/>
<keyword evidence="9" id="KW-0406">Ion transport</keyword>
<dbReference type="PANTHER" id="PTHR46473">
    <property type="entry name" value="GH08155P"/>
    <property type="match status" value="1"/>
</dbReference>
<dbReference type="SUPFAM" id="SSF52058">
    <property type="entry name" value="L domain-like"/>
    <property type="match status" value="1"/>
</dbReference>
<dbReference type="Proteomes" id="UP000015102">
    <property type="component" value="Unassembled WGS sequence"/>
</dbReference>
<dbReference type="EnsemblMetazoa" id="MESCA001831-RA">
    <property type="protein sequence ID" value="MESCA001831-PA"/>
    <property type="gene ID" value="MESCA001831"/>
</dbReference>
<reference evidence="14" key="1">
    <citation type="submission" date="2013-02" db="EMBL/GenBank/DDBJ databases">
        <authorList>
            <person name="Hughes D."/>
        </authorList>
    </citation>
    <scope>NUCLEOTIDE SEQUENCE</scope>
    <source>
        <strain>Durham</strain>
        <strain evidence="14">NC isolate 2 -- Noor lab</strain>
    </source>
</reference>
<keyword evidence="7" id="KW-0677">Repeat</keyword>
<dbReference type="EMBL" id="CAQQ02074180">
    <property type="status" value="NOT_ANNOTATED_CDS"/>
    <property type="molecule type" value="Genomic_DNA"/>
</dbReference>
<evidence type="ECO:0000256" key="12">
    <source>
        <dbReference type="ARBA" id="ARBA00023303"/>
    </source>
</evidence>
<proteinExistence type="predicted"/>
<name>T1GER0_MEGSC</name>
<keyword evidence="6" id="KW-0732">Signal</keyword>
<keyword evidence="3" id="KW-1003">Cell membrane</keyword>
<dbReference type="STRING" id="36166.T1GER0"/>
<evidence type="ECO:0000256" key="8">
    <source>
        <dbReference type="ARBA" id="ARBA00022989"/>
    </source>
</evidence>
<evidence type="ECO:0000256" key="10">
    <source>
        <dbReference type="ARBA" id="ARBA00023136"/>
    </source>
</evidence>
<evidence type="ECO:0000256" key="9">
    <source>
        <dbReference type="ARBA" id="ARBA00023065"/>
    </source>
</evidence>
<keyword evidence="14" id="KW-1185">Reference proteome</keyword>
<dbReference type="SMART" id="SM00369">
    <property type="entry name" value="LRR_TYP"/>
    <property type="match status" value="3"/>
</dbReference>
<keyword evidence="12" id="KW-0407">Ion channel</keyword>
<keyword evidence="8" id="KW-1133">Transmembrane helix</keyword>
<evidence type="ECO:0000313" key="14">
    <source>
        <dbReference type="Proteomes" id="UP000015102"/>
    </source>
</evidence>
<organism evidence="13 14">
    <name type="scientific">Megaselia scalaris</name>
    <name type="common">Humpbacked fly</name>
    <name type="synonym">Phora scalaris</name>
    <dbReference type="NCBI Taxonomy" id="36166"/>
    <lineage>
        <taxon>Eukaryota</taxon>
        <taxon>Metazoa</taxon>
        <taxon>Ecdysozoa</taxon>
        <taxon>Arthropoda</taxon>
        <taxon>Hexapoda</taxon>
        <taxon>Insecta</taxon>
        <taxon>Pterygota</taxon>
        <taxon>Neoptera</taxon>
        <taxon>Endopterygota</taxon>
        <taxon>Diptera</taxon>
        <taxon>Brachycera</taxon>
        <taxon>Muscomorpha</taxon>
        <taxon>Platypezoidea</taxon>
        <taxon>Phoridae</taxon>
        <taxon>Megaseliini</taxon>
        <taxon>Megaselia</taxon>
    </lineage>
</organism>
<keyword evidence="4" id="KW-0433">Leucine-rich repeat</keyword>
<evidence type="ECO:0000256" key="11">
    <source>
        <dbReference type="ARBA" id="ARBA00023157"/>
    </source>
</evidence>
<reference evidence="13" key="2">
    <citation type="submission" date="2015-06" db="UniProtKB">
        <authorList>
            <consortium name="EnsemblMetazoa"/>
        </authorList>
    </citation>
    <scope>IDENTIFICATION</scope>
</reference>
<keyword evidence="5" id="KW-0812">Transmembrane</keyword>
<sequence length="150" mass="16927">MSCNRLKNVKRLNLSRNHLSGIYKDTFSGLFNLNTLILSNNNISIIDYDGFVRLSNLEYLDISFNKLDGNCTRALQNIPELVGLSIAYNIRLGDSLQEFITSWSLQQFDASGTGLCKIPAALAQSVKALKLKGNWLQFSEQEFRFNDSIL</sequence>
<dbReference type="InterPro" id="IPR001611">
    <property type="entry name" value="Leu-rich_rpt"/>
</dbReference>
<evidence type="ECO:0000256" key="2">
    <source>
        <dbReference type="ARBA" id="ARBA00022448"/>
    </source>
</evidence>
<evidence type="ECO:0000313" key="13">
    <source>
        <dbReference type="EnsemblMetazoa" id="MESCA001831-PA"/>
    </source>
</evidence>
<evidence type="ECO:0000256" key="6">
    <source>
        <dbReference type="ARBA" id="ARBA00022729"/>
    </source>
</evidence>
<dbReference type="AlphaFoldDB" id="T1GER0"/>
<accession>T1GER0</accession>
<dbReference type="Pfam" id="PF13855">
    <property type="entry name" value="LRR_8"/>
    <property type="match status" value="1"/>
</dbReference>
<evidence type="ECO:0000256" key="5">
    <source>
        <dbReference type="ARBA" id="ARBA00022692"/>
    </source>
</evidence>
<evidence type="ECO:0000256" key="7">
    <source>
        <dbReference type="ARBA" id="ARBA00022737"/>
    </source>
</evidence>
<dbReference type="GO" id="GO:0034220">
    <property type="term" value="P:monoatomic ion transmembrane transport"/>
    <property type="evidence" value="ECO:0007669"/>
    <property type="project" value="UniProtKB-KW"/>
</dbReference>
<dbReference type="InterPro" id="IPR051432">
    <property type="entry name" value="KCNMA1_auxiliary"/>
</dbReference>
<dbReference type="GO" id="GO:0005886">
    <property type="term" value="C:plasma membrane"/>
    <property type="evidence" value="ECO:0007669"/>
    <property type="project" value="UniProtKB-SubCell"/>
</dbReference>
<protein>
    <submittedName>
        <fullName evidence="13">Uncharacterized protein</fullName>
    </submittedName>
</protein>
<dbReference type="PROSITE" id="PS51450">
    <property type="entry name" value="LRR"/>
    <property type="match status" value="1"/>
</dbReference>
<dbReference type="PANTHER" id="PTHR46473:SF10">
    <property type="entry name" value="LD45603P-RELATED"/>
    <property type="match status" value="1"/>
</dbReference>
<comment type="subcellular location">
    <subcellularLocation>
        <location evidence="1">Cell membrane</location>
        <topology evidence="1">Single-pass membrane protein</topology>
    </subcellularLocation>
</comment>
<keyword evidence="2" id="KW-0813">Transport</keyword>
<evidence type="ECO:0000256" key="4">
    <source>
        <dbReference type="ARBA" id="ARBA00022614"/>
    </source>
</evidence>
<dbReference type="Gene3D" id="3.80.10.10">
    <property type="entry name" value="Ribonuclease Inhibitor"/>
    <property type="match status" value="1"/>
</dbReference>